<sequence>MATAMPATASPNVVEDDKPTSIDLPVTTDLKTVLPPVPEDLMNWASETQHRLESVSQFSTVSLSEDRKSAGIYWYGAATDALDEALTAAPAEYAVTVIPTLYEPGELRTAALDLLNAGEFNGSTVTATWPDFDGSGLGVQVDSMSANRGTGATEYQGFPVEVSEGEAEPAIGRQDDNLHLGGSRLVRGLTGGRCSLGFSVESTASTPTDGGMFAAHCGNVGDAWLRPTPTSGTYVSMGSTGAEINNRDGAILTGTFFNPAVYIGSYTSDAYIGITTVNTPVNGTEICYSGSFSGTTCGNIVSQPIYNYSLTGVGNITGLMTANPQGLPAFGNGDSGGPGIAVFQHTDGTLRISASTIISAIPSNNKSANCQGVPGSGPPNSTNPDDRQCSHIGVVTRAKDIASSLGYSIKTVP</sequence>
<evidence type="ECO:0000313" key="3">
    <source>
        <dbReference type="Proteomes" id="UP001371224"/>
    </source>
</evidence>
<organism evidence="2 3">
    <name type="scientific">Microbacterium bandirmense</name>
    <dbReference type="NCBI Taxonomy" id="3122050"/>
    <lineage>
        <taxon>Bacteria</taxon>
        <taxon>Bacillati</taxon>
        <taxon>Actinomycetota</taxon>
        <taxon>Actinomycetes</taxon>
        <taxon>Micrococcales</taxon>
        <taxon>Microbacteriaceae</taxon>
        <taxon>Microbacterium</taxon>
    </lineage>
</organism>
<dbReference type="Proteomes" id="UP001371224">
    <property type="component" value="Unassembled WGS sequence"/>
</dbReference>
<protein>
    <recommendedName>
        <fullName evidence="4">Streptogrisin C</fullName>
    </recommendedName>
</protein>
<dbReference type="RefSeq" id="WP_337331338.1">
    <property type="nucleotide sequence ID" value="NZ_JBBDGM010000003.1"/>
</dbReference>
<evidence type="ECO:0000313" key="2">
    <source>
        <dbReference type="EMBL" id="MEJ1087669.1"/>
    </source>
</evidence>
<proteinExistence type="predicted"/>
<dbReference type="InterPro" id="IPR043504">
    <property type="entry name" value="Peptidase_S1_PA_chymotrypsin"/>
</dbReference>
<accession>A0ABU8L8M0</accession>
<dbReference type="Gene3D" id="2.40.10.10">
    <property type="entry name" value="Trypsin-like serine proteases"/>
    <property type="match status" value="2"/>
</dbReference>
<name>A0ABU8L8M0_9MICO</name>
<feature type="region of interest" description="Disordered" evidence="1">
    <location>
        <begin position="1"/>
        <end position="21"/>
    </location>
</feature>
<reference evidence="2 3" key="1">
    <citation type="submission" date="2024-02" db="EMBL/GenBank/DDBJ databases">
        <authorList>
            <person name="Saticioglu I.B."/>
        </authorList>
    </citation>
    <scope>NUCLEOTIDE SEQUENCE [LARGE SCALE GENOMIC DNA]</scope>
    <source>
        <strain evidence="2 3">Mu-80</strain>
    </source>
</reference>
<dbReference type="EMBL" id="JBBDGM010000003">
    <property type="protein sequence ID" value="MEJ1087669.1"/>
    <property type="molecule type" value="Genomic_DNA"/>
</dbReference>
<evidence type="ECO:0000256" key="1">
    <source>
        <dbReference type="SAM" id="MobiDB-lite"/>
    </source>
</evidence>
<evidence type="ECO:0008006" key="4">
    <source>
        <dbReference type="Google" id="ProtNLM"/>
    </source>
</evidence>
<keyword evidence="3" id="KW-1185">Reference proteome</keyword>
<feature type="region of interest" description="Disordered" evidence="1">
    <location>
        <begin position="368"/>
        <end position="387"/>
    </location>
</feature>
<gene>
    <name evidence="2" type="ORF">WDU99_05000</name>
</gene>
<comment type="caution">
    <text evidence="2">The sequence shown here is derived from an EMBL/GenBank/DDBJ whole genome shotgun (WGS) entry which is preliminary data.</text>
</comment>